<sequence>MRHLLDKLNAGQPITVAALGSSVVQDHGGSFHASLGQLRAAVASPHPHIYGGATGEGGPAWVQTGWLTYFMRVVNETWPHPDHLLVNAGGCDAGALARAGSIEGA</sequence>
<keyword evidence="2" id="KW-1185">Reference proteome</keyword>
<proteinExistence type="predicted"/>
<reference evidence="1 2" key="1">
    <citation type="journal article" date="2013" name="BMC Genomics">
        <title>Reconstruction of the lipid metabolism for the microalga Monoraphidium neglectum from its genome sequence reveals characteristics suitable for biofuel production.</title>
        <authorList>
            <person name="Bogen C."/>
            <person name="Al-Dilaimi A."/>
            <person name="Albersmeier A."/>
            <person name="Wichmann J."/>
            <person name="Grundmann M."/>
            <person name="Rupp O."/>
            <person name="Lauersen K.J."/>
            <person name="Blifernez-Klassen O."/>
            <person name="Kalinowski J."/>
            <person name="Goesmann A."/>
            <person name="Mussgnug J.H."/>
            <person name="Kruse O."/>
        </authorList>
    </citation>
    <scope>NUCLEOTIDE SEQUENCE [LARGE SCALE GENOMIC DNA]</scope>
    <source>
        <strain evidence="1 2">SAG 48.87</strain>
    </source>
</reference>
<gene>
    <name evidence="1" type="ORF">MNEG_8663</name>
</gene>
<evidence type="ECO:0000313" key="2">
    <source>
        <dbReference type="Proteomes" id="UP000054498"/>
    </source>
</evidence>
<dbReference type="GeneID" id="25741538"/>
<dbReference type="Proteomes" id="UP000054498">
    <property type="component" value="Unassembled WGS sequence"/>
</dbReference>
<protein>
    <submittedName>
        <fullName evidence="1">Uncharacterized protein</fullName>
    </submittedName>
</protein>
<organism evidence="1 2">
    <name type="scientific">Monoraphidium neglectum</name>
    <dbReference type="NCBI Taxonomy" id="145388"/>
    <lineage>
        <taxon>Eukaryota</taxon>
        <taxon>Viridiplantae</taxon>
        <taxon>Chlorophyta</taxon>
        <taxon>core chlorophytes</taxon>
        <taxon>Chlorophyceae</taxon>
        <taxon>CS clade</taxon>
        <taxon>Sphaeropleales</taxon>
        <taxon>Selenastraceae</taxon>
        <taxon>Monoraphidium</taxon>
    </lineage>
</organism>
<dbReference type="RefSeq" id="XP_013898316.1">
    <property type="nucleotide sequence ID" value="XM_014042862.1"/>
</dbReference>
<dbReference type="EMBL" id="KK101888">
    <property type="protein sequence ID" value="KIY99296.1"/>
    <property type="molecule type" value="Genomic_DNA"/>
</dbReference>
<evidence type="ECO:0000313" key="1">
    <source>
        <dbReference type="EMBL" id="KIY99296.1"/>
    </source>
</evidence>
<name>A0A0D2MEX8_9CHLO</name>
<dbReference type="OrthoDB" id="544608at2759"/>
<accession>A0A0D2MEX8</accession>
<dbReference type="KEGG" id="mng:MNEG_8663"/>
<dbReference type="AlphaFoldDB" id="A0A0D2MEX8"/>